<dbReference type="Bgee" id="ENSG00000100813">
    <property type="expression patterns" value="Expressed in right uterine tube and 203 other cell types or tissues"/>
</dbReference>
<reference evidence="2 3" key="1">
    <citation type="journal article" date="2001" name="Nature">
        <title>Initial sequencing and analysis of the human genome.</title>
        <authorList>
            <consortium name="International Human Genome Sequencing Consortium"/>
            <person name="Lander E.S."/>
            <person name="Linton L.M."/>
            <person name="Birren B."/>
            <person name="Nusbaum C."/>
            <person name="Zody M.C."/>
            <person name="Baldwin J."/>
            <person name="Devon K."/>
            <person name="Dewar K."/>
            <person name="Doyle M."/>
            <person name="FitzHugh W."/>
            <person name="Funke R."/>
            <person name="Gage D."/>
            <person name="Harris K."/>
            <person name="Heaford A."/>
            <person name="Howland J."/>
            <person name="Kann L."/>
            <person name="Lehoczky J."/>
            <person name="LeVine R."/>
            <person name="McEwan P."/>
            <person name="McKernan K."/>
            <person name="Meldrim J."/>
            <person name="Mesirov J.P."/>
            <person name="Miranda C."/>
            <person name="Morris W."/>
            <person name="Naylor J."/>
            <person name="Raymond C."/>
            <person name="Rosetti M."/>
            <person name="Santos R."/>
            <person name="Sheridan A."/>
            <person name="Sougnez C."/>
            <person name="Stange-Thomann N."/>
            <person name="Stojanovic N."/>
            <person name="Subramanian A."/>
            <person name="Wyman D."/>
            <person name="Rogers J."/>
            <person name="Sulston J."/>
            <person name="Ainscough R."/>
            <person name="Beck S."/>
            <person name="Bentley D."/>
            <person name="Burton J."/>
            <person name="Clee C."/>
            <person name="Carter N."/>
            <person name="Coulson A."/>
            <person name="Deadman R."/>
            <person name="Deloukas P."/>
            <person name="Dunham A."/>
            <person name="Dunham I."/>
            <person name="Durbin R."/>
            <person name="French L."/>
            <person name="Grafham D."/>
            <person name="Gregory S."/>
            <person name="Hubbard T."/>
            <person name="Humphray S."/>
            <person name="Hunt A."/>
            <person name="Jones M."/>
            <person name="Lloyd C."/>
            <person name="McMurray A."/>
            <person name="Matthews L."/>
            <person name="Mercer S."/>
            <person name="Milne S."/>
            <person name="Mullikin J.C."/>
            <person name="Mungall A."/>
            <person name="Plumb R."/>
            <person name="Ross M."/>
            <person name="Shownkeen R."/>
            <person name="Sims S."/>
            <person name="Waterston R.H."/>
            <person name="Wilson R.K."/>
            <person name="Hillier L.W."/>
            <person name="McPherson J.D."/>
            <person name="Marra M.A."/>
            <person name="Mardis E.R."/>
            <person name="Fulton L.A."/>
            <person name="Chinwalla A.T."/>
            <person name="Pepin K.H."/>
            <person name="Gish W.R."/>
            <person name="Chissoe S.L."/>
            <person name="Wendl M.C."/>
            <person name="Delehaunty K.D."/>
            <person name="Miner T.L."/>
            <person name="Delehaunty A."/>
            <person name="Kramer J.B."/>
            <person name="Cook L.L."/>
            <person name="Fulton R.S."/>
            <person name="Johnson D.L."/>
            <person name="Minx P.J."/>
            <person name="Clifton S.W."/>
            <person name="Hawkins T."/>
            <person name="Branscomb E."/>
            <person name="Predki P."/>
            <person name="Richardson P."/>
            <person name="Wenning S."/>
            <person name="Slezak T."/>
            <person name="Doggett N."/>
            <person name="Cheng J.F."/>
            <person name="Olsen A."/>
            <person name="Lucas S."/>
            <person name="Elkin C."/>
            <person name="Uberbacher E."/>
            <person name="Frazier M."/>
            <person name="Gibbs R.A."/>
            <person name="Muzny D.M."/>
            <person name="Scherer S.E."/>
            <person name="Bouck J.B."/>
            <person name="Sodergren E.J."/>
            <person name="Worley K.C."/>
            <person name="Rives C.M."/>
            <person name="Gorrell J.H."/>
            <person name="Metzker M.L."/>
            <person name="Naylor S.L."/>
            <person name="Kucherlapati R.S."/>
            <person name="Nelson D.L."/>
            <person name="Weinstock G.M."/>
            <person name="Sakaki Y."/>
            <person name="Fujiyama A."/>
            <person name="Hattori M."/>
            <person name="Yada T."/>
            <person name="Toyoda A."/>
            <person name="Itoh T."/>
            <person name="Kawagoe C."/>
            <person name="Watanabe H."/>
            <person name="Totoki Y."/>
            <person name="Taylor T."/>
            <person name="Weissenbach J."/>
            <person name="Heilig R."/>
            <person name="Saurin W."/>
            <person name="Artiguenave F."/>
            <person name="Brottier P."/>
            <person name="Bruls T."/>
            <person name="Pelletier E."/>
            <person name="Robert C."/>
            <person name="Wincker P."/>
            <person name="Smith D.R."/>
            <person name="Doucette-Stamm L."/>
            <person name="Rubenfield M."/>
            <person name="Weinstock K."/>
            <person name="Lee H.M."/>
            <person name="Dubois J."/>
            <person name="Rosenthal A."/>
            <person name="Platzer M."/>
            <person name="Nyakatura G."/>
            <person name="Taudien S."/>
            <person name="Rump A."/>
            <person name="Yang H."/>
            <person name="Yu J."/>
            <person name="Wang J."/>
            <person name="Huang G."/>
            <person name="Gu J."/>
            <person name="Hood L."/>
            <person name="Rowen L."/>
            <person name="Madan A."/>
            <person name="Qin S."/>
            <person name="Davis R.W."/>
            <person name="Federspiel N.A."/>
            <person name="Abola A.P."/>
            <person name="Proctor M.J."/>
            <person name="Myers R.M."/>
            <person name="Schmutz J."/>
            <person name="Dickson M."/>
            <person name="Grimwood J."/>
            <person name="Cox D.R."/>
            <person name="Olson M.V."/>
            <person name="Kaul R."/>
            <person name="Raymond C."/>
            <person name="Shimizu N."/>
            <person name="Kawasaki K."/>
            <person name="Minoshima S."/>
            <person name="Evans G.A."/>
            <person name="Athanasiou M."/>
            <person name="Schultz R."/>
            <person name="Roe B.A."/>
            <person name="Chen F."/>
            <person name="Pan H."/>
            <person name="Ramser J."/>
            <person name="Lehrach H."/>
            <person name="Reinhardt R."/>
            <person name="McCombie W.R."/>
            <person name="de la Bastide M."/>
            <person name="Dedhia N."/>
            <person name="Blocker H."/>
            <person name="Hornischer K."/>
            <person name="Nordsiek G."/>
            <person name="Agarwala R."/>
            <person name="Aravind L."/>
            <person name="Bailey J.A."/>
            <person name="Bateman A."/>
            <person name="Batzoglou S."/>
            <person name="Birney E."/>
            <person name="Bork P."/>
            <person name="Brown D.G."/>
            <person name="Burge C.B."/>
            <person name="Cerutti L."/>
            <person name="Chen H.C."/>
            <person name="Church D."/>
            <person name="Clamp M."/>
            <person name="Copley R.R."/>
            <person name="Doerks T."/>
            <person name="Eddy S.R."/>
            <person name="Eichler E.E."/>
            <person name="Furey T.S."/>
            <person name="Galagan J."/>
            <person name="Gilbert J.G."/>
            <person name="Harmon C."/>
            <person name="Hayashizaki Y."/>
            <person name="Haussler D."/>
            <person name="Hermjakob H."/>
            <person name="Hokamp K."/>
            <person name="Jang W."/>
            <person name="Johnson L.S."/>
            <person name="Jones T.A."/>
            <person name="Kasif S."/>
            <person name="Kaspryzk A."/>
            <person name="Kennedy S."/>
            <person name="Kent W.J."/>
            <person name="Kitts P."/>
            <person name="Koonin E.V."/>
            <person name="Korf I."/>
            <person name="Kulp D."/>
            <person name="Lancet D."/>
            <person name="Lowe T.M."/>
            <person name="McLysaght A."/>
            <person name="Mikkelsen T."/>
            <person name="Moran J.V."/>
            <person name="Mulder N."/>
            <person name="Pollara V.J."/>
            <person name="Ponting C.P."/>
            <person name="Schuler G."/>
            <person name="Schultz J."/>
            <person name="Slater G."/>
            <person name="Smit A.F."/>
            <person name="Stupka E."/>
            <person name="Szustakowski J."/>
            <person name="Thierry-Mieg D."/>
            <person name="Thierry-Mieg J."/>
            <person name="Wagner L."/>
            <person name="Wallis J."/>
            <person name="Wheeler R."/>
            <person name="Williams A."/>
            <person name="Wolf Y.I."/>
            <person name="Wolfe K.H."/>
            <person name="Yang S.P."/>
            <person name="Yeh R.F."/>
            <person name="Collins F."/>
            <person name="Guyer M.S."/>
            <person name="Peterson J."/>
            <person name="Felsenfeld A."/>
            <person name="Wetterstrand K.A."/>
            <person name="Patrinos A."/>
            <person name="Morgan M.J."/>
            <person name="de Jong P."/>
            <person name="Catanese J.J."/>
            <person name="Osoegawa K."/>
            <person name="Shizuya H."/>
            <person name="Choi S."/>
            <person name="Chen Y.J."/>
        </authorList>
    </citation>
    <scope>NUCLEOTIDE SEQUENCE [LARGE SCALE GENOMIC DNA]</scope>
</reference>
<keyword evidence="4 5" id="KW-1267">Proteomics identification</keyword>
<dbReference type="UCSC" id="uc058zoy.1">
    <property type="organism name" value="human"/>
</dbReference>
<dbReference type="HGNC" id="HGNC:17066">
    <property type="gene designation" value="ACIN1"/>
</dbReference>
<evidence type="ECO:0000313" key="2">
    <source>
        <dbReference type="Ensembl" id="ENSP00000481955.1"/>
    </source>
</evidence>
<reference evidence="6" key="4">
    <citation type="journal article" date="2010" name="Sci. Signal.">
        <title>Quantitative phosphoproteomics reveals widespread full phosphorylation site occupancy during mitosis.</title>
        <authorList>
            <person name="Olsen J.V."/>
            <person name="Vermeulen M."/>
            <person name="Santamaria A."/>
            <person name="Kumar C."/>
            <person name="Miller M.L."/>
            <person name="Jensen L.J."/>
            <person name="Gnad F."/>
            <person name="Cox J."/>
            <person name="Jensen T.S."/>
            <person name="Nigg E.A."/>
            <person name="Brunak S."/>
            <person name="Mann M."/>
        </authorList>
    </citation>
    <scope>IDENTIFICATION BY MASS SPECTROMETRY [LARGE SCALE ANALYSIS]</scope>
</reference>
<feature type="region of interest" description="Disordered" evidence="1">
    <location>
        <begin position="1"/>
        <end position="47"/>
    </location>
</feature>
<evidence type="ECO:0007829" key="4">
    <source>
        <dbReference type="PeptideAtlas" id="A0A087WYN3"/>
    </source>
</evidence>
<dbReference type="OpenTargets" id="ENSG00000100813"/>
<dbReference type="GeneTree" id="ENSGT00710000106790"/>
<feature type="compositionally biased region" description="Basic and acidic residues" evidence="1">
    <location>
        <begin position="1"/>
        <end position="25"/>
    </location>
</feature>
<dbReference type="EMBL" id="AL132780">
    <property type="status" value="NOT_ANNOTATED_CDS"/>
    <property type="molecule type" value="Genomic_DNA"/>
</dbReference>
<dbReference type="HOGENOM" id="CLU_2564327_0_0_1"/>
<proteinExistence type="evidence at protein level"/>
<reference evidence="2" key="7">
    <citation type="submission" date="2025-08" db="UniProtKB">
        <authorList>
            <consortium name="Ensembl"/>
        </authorList>
    </citation>
    <scope>IDENTIFICATION</scope>
</reference>
<sequence>QPESAEKHVTQRLQPERGSPKKCEAEEAEPPAATQPQTSETQTSHLPESERIHHTVFFSGHSHASPGHMKLGVIEFPVPPLQ</sequence>
<accession>A0A087WYN3</accession>
<dbReference type="VEuPathDB" id="HostDB:ENSG00000100813"/>
<feature type="compositionally biased region" description="Polar residues" evidence="1">
    <location>
        <begin position="34"/>
        <end position="46"/>
    </location>
</feature>
<reference evidence="7" key="5">
    <citation type="journal article" date="2011" name="Sci. Signal.">
        <title>System-wide temporal characterization of the proteome and phosphoproteome of human embryonic stem cell differentiation.</title>
        <authorList>
            <person name="Rigbolt K.T."/>
            <person name="Prokhorova T.A."/>
            <person name="Akimov V."/>
            <person name="Henningsen J."/>
            <person name="Johansen P.T."/>
            <person name="Kratchmarova I."/>
            <person name="Kassem M."/>
            <person name="Mann M."/>
            <person name="Olsen J.V."/>
            <person name="Blagoev B."/>
        </authorList>
    </citation>
    <scope>IDENTIFICATION BY MASS SPECTROMETRY [LARGE SCALE ANALYSIS]</scope>
</reference>
<dbReference type="ExpressionAtlas" id="A0A087WYN3">
    <property type="expression patterns" value="baseline and differential"/>
</dbReference>
<evidence type="ECO:0007829" key="8">
    <source>
        <dbReference type="PubMed" id="28112733"/>
    </source>
</evidence>
<evidence type="ECO:0007829" key="6">
    <source>
        <dbReference type="PubMed" id="20068231"/>
    </source>
</evidence>
<dbReference type="AlphaFoldDB" id="A0A087WYN3"/>
<dbReference type="ChiTaRS" id="ACIN1">
    <property type="organism name" value="human"/>
</dbReference>
<keyword evidence="3" id="KW-1185">Reference proteome</keyword>
<evidence type="ECO:0007829" key="5">
    <source>
        <dbReference type="ProteomicsDB" id="A0A087WYN3"/>
    </source>
</evidence>
<reference evidence="2 3" key="2">
    <citation type="journal article" date="2003" name="Nature">
        <title>The DNA sequence and analysis of human chromosome 14.</title>
        <authorList>
            <person name="Heilig R."/>
            <person name="Eckenberg R."/>
            <person name="Petit J.L."/>
            <person name="Fonknechten N."/>
            <person name="Da Silva C."/>
            <person name="Cattolico L."/>
            <person name="Levy M."/>
            <person name="Barbe V."/>
            <person name="de Berardinis V."/>
            <person name="Ureta-Vidal A."/>
            <person name="Pelletier E."/>
            <person name="Vico V."/>
            <person name="Anthouard V."/>
            <person name="Rowen L."/>
            <person name="Madan A."/>
            <person name="Qin S."/>
            <person name="Sun H."/>
            <person name="Du H."/>
            <person name="Pepin K."/>
            <person name="Artiguenave F."/>
            <person name="Robert C."/>
            <person name="Cruaud C."/>
            <person name="Bruls T."/>
            <person name="Jaillon O."/>
            <person name="Friedlander L."/>
            <person name="Samson G."/>
            <person name="Brottier P."/>
            <person name="Cure S."/>
            <person name="Segurens B."/>
            <person name="Aniere F."/>
            <person name="Samain S."/>
            <person name="Crespeau H."/>
            <person name="Abbasi N."/>
            <person name="Aiach N."/>
            <person name="Boscus D."/>
            <person name="Dickhoff R."/>
            <person name="Dors M."/>
            <person name="Dubois I."/>
            <person name="Friedman C."/>
            <person name="Gouyvenoux M."/>
            <person name="James R."/>
            <person name="Madan A."/>
            <person name="Mairey-Estrada B."/>
            <person name="Mangenot S."/>
            <person name="Martins N."/>
            <person name="Menard M."/>
            <person name="Oztas S."/>
            <person name="Ratcliffe A."/>
            <person name="Shaffer T."/>
            <person name="Trask B."/>
            <person name="Vacherie B."/>
            <person name="Bellemere C."/>
            <person name="Belser C."/>
            <person name="Besnard-Gonnet M."/>
            <person name="Bartol-Mavel D."/>
            <person name="Boutard M."/>
            <person name="Briez-Silla S."/>
            <person name="Combette S."/>
            <person name="Dufosse-Laurent V."/>
            <person name="Ferron C."/>
            <person name="Lechaplais C."/>
            <person name="Louesse C."/>
            <person name="Muselet D."/>
            <person name="Magdelenat G."/>
            <person name="Pateau E."/>
            <person name="Petit E."/>
            <person name="Sirvain-Trukniewicz P."/>
            <person name="Trybou A."/>
            <person name="Vega-Czarny N."/>
            <person name="Bataille E."/>
            <person name="Bluet E."/>
            <person name="Bordelais I."/>
            <person name="Dubois M."/>
            <person name="Dumont C."/>
            <person name="Guerin T."/>
            <person name="Haffray S."/>
            <person name="Hammadi R."/>
            <person name="Muanga J."/>
            <person name="Pellouin V."/>
            <person name="Robert D."/>
            <person name="Wunderle E."/>
            <person name="Gauguet G."/>
            <person name="Roy A."/>
            <person name="Sainte-Marthe L."/>
            <person name="Verdier J."/>
            <person name="Verdier-Discala C."/>
            <person name="Hillier L."/>
            <person name="Fulton L."/>
            <person name="McPherson J."/>
            <person name="Matsuda F."/>
            <person name="Wilson R."/>
            <person name="Scarpelli C."/>
            <person name="Gyapay G."/>
            <person name="Wincker P."/>
            <person name="Saurin W."/>
            <person name="Quetier F."/>
            <person name="Waterston R."/>
            <person name="Hood L."/>
            <person name="Weissenbach J."/>
        </authorList>
    </citation>
    <scope>NUCLEOTIDE SEQUENCE [LARGE SCALE GENOMIC DNA]</scope>
</reference>
<protein>
    <submittedName>
        <fullName evidence="2">Apoptotic chromatin condensation inducer 1</fullName>
    </submittedName>
</protein>
<dbReference type="Ensembl" id="ENST00000555352.2">
    <property type="protein sequence ID" value="ENSP00000481955.1"/>
    <property type="gene ID" value="ENSG00000100813.15"/>
</dbReference>
<dbReference type="MassIVE" id="A0A087WYN3"/>
<reference evidence="2 3" key="3">
    <citation type="journal article" date="2004" name="Nature">
        <title>Finishing the euchromatic sequence of the human genome.</title>
        <authorList>
            <consortium name="International Human Genome Sequencing Consortium"/>
        </authorList>
    </citation>
    <scope>NUCLEOTIDE SEQUENCE [LARGE SCALE GENOMIC DNA]</scope>
</reference>
<dbReference type="Ensembl" id="ENST00000555352.2">
    <property type="protein sequence ID" value="ENSP00000481955.1"/>
    <property type="gene ID" value="ENSG00000100813.16"/>
</dbReference>
<gene>
    <name evidence="2" type="primary">ACIN1</name>
</gene>
<reference evidence="2" key="8">
    <citation type="submission" date="2025-09" db="UniProtKB">
        <authorList>
            <consortium name="Ensembl"/>
        </authorList>
    </citation>
    <scope>IDENTIFICATION</scope>
</reference>
<dbReference type="EMBL" id="AL117258">
    <property type="status" value="NOT_ANNOTATED_CDS"/>
    <property type="molecule type" value="Genomic_DNA"/>
</dbReference>
<evidence type="ECO:0000256" key="1">
    <source>
        <dbReference type="SAM" id="MobiDB-lite"/>
    </source>
</evidence>
<reference evidence="8" key="6">
    <citation type="journal article" date="2017" name="Nat. Struct. Mol. Biol.">
        <title>Site-specific mapping of the human SUMO proteome reveals co-modification with phosphorylation.</title>
        <authorList>
            <person name="Hendriks I.A."/>
            <person name="Lyon D."/>
            <person name="Young C."/>
            <person name="Jensen L.J."/>
            <person name="Vertegaal A.C."/>
            <person name="Nielsen M.L."/>
        </authorList>
    </citation>
    <scope>IDENTIFICATION BY MASS SPECTROMETRY [LARGE SCALE ANALYSIS]</scope>
</reference>
<name>A0A087WYN3_HUMAN</name>
<feature type="non-terminal residue" evidence="2">
    <location>
        <position position="1"/>
    </location>
</feature>
<dbReference type="Proteomes" id="UP000005640">
    <property type="component" value="Chromosome 14"/>
</dbReference>
<organism evidence="2 3">
    <name type="scientific">Homo sapiens</name>
    <name type="common">Human</name>
    <dbReference type="NCBI Taxonomy" id="9606"/>
    <lineage>
        <taxon>Eukaryota</taxon>
        <taxon>Metazoa</taxon>
        <taxon>Chordata</taxon>
        <taxon>Craniata</taxon>
        <taxon>Vertebrata</taxon>
        <taxon>Euteleostomi</taxon>
        <taxon>Mammalia</taxon>
        <taxon>Eutheria</taxon>
        <taxon>Euarchontoglires</taxon>
        <taxon>Primates</taxon>
        <taxon>Haplorrhini</taxon>
        <taxon>Catarrhini</taxon>
        <taxon>Hominidae</taxon>
        <taxon>Homo</taxon>
    </lineage>
</organism>
<dbReference type="OrthoDB" id="5348404at2759"/>
<evidence type="ECO:0007829" key="7">
    <source>
        <dbReference type="PubMed" id="21406692"/>
    </source>
</evidence>
<evidence type="ECO:0000313" key="3">
    <source>
        <dbReference type="Proteomes" id="UP000005640"/>
    </source>
</evidence>